<proteinExistence type="predicted"/>
<protein>
    <submittedName>
        <fullName evidence="2">Uncharacterized protein</fullName>
    </submittedName>
</protein>
<sequence length="361" mass="41609">MKIKEIKVGGLASFIESEEYKQLNPKPVTEERAISQFNNPNADIGHTALIYVANGPELLGFAGLLPRKINRAGIPVFSNTCWWAHPQKGKGLAVPLILKAIEESGSSLYLAESTPGLKSILEKTDKFEFSEPIEGIRGFIRFYFADIFLNRFKQLKYLSGIIGLGDVVLNFLTAPFRFYFQKKFEKGSFEVESLDTIGREAEEFINRYSGMDFIKKGPEDFEWFKKFPWLTVHTGEKPYDYPFSHVVKRFGLEYFVLRKEGVLKAFVAISNRDNLARIPYIYFDKEDILNVVQSIMSIILKRRYNSLVVFHPGIVEYMEANRMPFLYRKKEIKFTGVTKSIYKYFMAKPYLQDGDGDVVFT</sequence>
<gene>
    <name evidence="2" type="ORF">MNBD_BACTEROID01-1511</name>
</gene>
<organism evidence="2">
    <name type="scientific">hydrothermal vent metagenome</name>
    <dbReference type="NCBI Taxonomy" id="652676"/>
    <lineage>
        <taxon>unclassified sequences</taxon>
        <taxon>metagenomes</taxon>
        <taxon>ecological metagenomes</taxon>
    </lineage>
</organism>
<keyword evidence="1" id="KW-0472">Membrane</keyword>
<dbReference type="AlphaFoldDB" id="A0A3B0U4P6"/>
<name>A0A3B0U4P6_9ZZZZ</name>
<accession>A0A3B0U4P6</accession>
<dbReference type="EMBL" id="UOEP01000036">
    <property type="protein sequence ID" value="VAW14386.1"/>
    <property type="molecule type" value="Genomic_DNA"/>
</dbReference>
<keyword evidence="1" id="KW-1133">Transmembrane helix</keyword>
<evidence type="ECO:0000313" key="2">
    <source>
        <dbReference type="EMBL" id="VAW14386.1"/>
    </source>
</evidence>
<reference evidence="2" key="1">
    <citation type="submission" date="2018-06" db="EMBL/GenBank/DDBJ databases">
        <authorList>
            <person name="Zhirakovskaya E."/>
        </authorList>
    </citation>
    <scope>NUCLEOTIDE SEQUENCE</scope>
</reference>
<evidence type="ECO:0000256" key="1">
    <source>
        <dbReference type="SAM" id="Phobius"/>
    </source>
</evidence>
<keyword evidence="1" id="KW-0812">Transmembrane</keyword>
<feature type="transmembrane region" description="Helical" evidence="1">
    <location>
        <begin position="157"/>
        <end position="180"/>
    </location>
</feature>